<dbReference type="Proteomes" id="UP000003157">
    <property type="component" value="Unassembled WGS sequence"/>
</dbReference>
<dbReference type="Gene3D" id="3.40.50.2300">
    <property type="match status" value="1"/>
</dbReference>
<gene>
    <name evidence="9" type="ORF">HMPREF9488_01535</name>
</gene>
<evidence type="ECO:0000259" key="8">
    <source>
        <dbReference type="PROSITE" id="PS51100"/>
    </source>
</evidence>
<keyword evidence="6" id="KW-0418">Kinase</keyword>
<proteinExistence type="predicted"/>
<keyword evidence="10" id="KW-1185">Reference proteome</keyword>
<keyword evidence="2" id="KW-0597">Phosphoprotein</keyword>
<dbReference type="HOGENOM" id="CLU_147323_2_1_9"/>
<keyword evidence="5" id="KW-0598">Phosphotransferase system</keyword>
<dbReference type="InterPro" id="IPR036095">
    <property type="entry name" value="PTS_EIIB-like_sf"/>
</dbReference>
<dbReference type="PROSITE" id="PS51100">
    <property type="entry name" value="PTS_EIIB_TYPE_3"/>
    <property type="match status" value="1"/>
</dbReference>
<dbReference type="RefSeq" id="WP_008788643.1">
    <property type="nucleotide sequence ID" value="NZ_AKCB01000003.1"/>
</dbReference>
<evidence type="ECO:0000256" key="7">
    <source>
        <dbReference type="PROSITE-ProRule" id="PRU00423"/>
    </source>
</evidence>
<dbReference type="AlphaFoldDB" id="E7G9U5"/>
<dbReference type="InterPro" id="IPR003501">
    <property type="entry name" value="PTS_EIIB_2/3"/>
</dbReference>
<dbReference type="eggNOG" id="COG1440">
    <property type="taxonomic scope" value="Bacteria"/>
</dbReference>
<keyword evidence="4 9" id="KW-0808">Transferase</keyword>
<dbReference type="GO" id="GO:0008982">
    <property type="term" value="F:protein-N(PI)-phosphohistidine-sugar phosphotransferase activity"/>
    <property type="evidence" value="ECO:0007669"/>
    <property type="project" value="InterPro"/>
</dbReference>
<evidence type="ECO:0000313" key="10">
    <source>
        <dbReference type="Proteomes" id="UP000003157"/>
    </source>
</evidence>
<dbReference type="InterPro" id="IPR051819">
    <property type="entry name" value="PTS_sugar-specific_EIIB"/>
</dbReference>
<feature type="domain" description="PTS EIIB type-3" evidence="8">
    <location>
        <begin position="1"/>
        <end position="104"/>
    </location>
</feature>
<evidence type="ECO:0000256" key="3">
    <source>
        <dbReference type="ARBA" id="ARBA00022597"/>
    </source>
</evidence>
<keyword evidence="1" id="KW-0813">Transport</keyword>
<organism evidence="9 10">
    <name type="scientific">Coprobacillus cateniformis</name>
    <dbReference type="NCBI Taxonomy" id="100884"/>
    <lineage>
        <taxon>Bacteria</taxon>
        <taxon>Bacillati</taxon>
        <taxon>Bacillota</taxon>
        <taxon>Erysipelotrichia</taxon>
        <taxon>Erysipelotrichales</taxon>
        <taxon>Coprobacillaceae</taxon>
        <taxon>Coprobacillus</taxon>
    </lineage>
</organism>
<evidence type="ECO:0000256" key="5">
    <source>
        <dbReference type="ARBA" id="ARBA00022683"/>
    </source>
</evidence>
<dbReference type="SUPFAM" id="SSF52794">
    <property type="entry name" value="PTS system IIB component-like"/>
    <property type="match status" value="1"/>
</dbReference>
<dbReference type="Pfam" id="PF02302">
    <property type="entry name" value="PTS_IIB"/>
    <property type="match status" value="1"/>
</dbReference>
<evidence type="ECO:0000256" key="2">
    <source>
        <dbReference type="ARBA" id="ARBA00022553"/>
    </source>
</evidence>
<protein>
    <submittedName>
        <fullName evidence="9">Phosphotransferase system</fullName>
    </submittedName>
</protein>
<dbReference type="PANTHER" id="PTHR34581">
    <property type="entry name" value="PTS SYSTEM N,N'-DIACETYLCHITOBIOSE-SPECIFIC EIIB COMPONENT"/>
    <property type="match status" value="1"/>
</dbReference>
<evidence type="ECO:0000313" key="9">
    <source>
        <dbReference type="EMBL" id="EFW05204.1"/>
    </source>
</evidence>
<dbReference type="PANTHER" id="PTHR34581:SF2">
    <property type="entry name" value="PTS SYSTEM N,N'-DIACETYLCHITOBIOSE-SPECIFIC EIIB COMPONENT"/>
    <property type="match status" value="1"/>
</dbReference>
<dbReference type="InterPro" id="IPR013012">
    <property type="entry name" value="PTS_EIIB_3"/>
</dbReference>
<dbReference type="EMBL" id="ADKX01000028">
    <property type="protein sequence ID" value="EFW05204.1"/>
    <property type="molecule type" value="Genomic_DNA"/>
</dbReference>
<evidence type="ECO:0000256" key="1">
    <source>
        <dbReference type="ARBA" id="ARBA00022448"/>
    </source>
</evidence>
<dbReference type="GeneID" id="78231143"/>
<dbReference type="GO" id="GO:0016301">
    <property type="term" value="F:kinase activity"/>
    <property type="evidence" value="ECO:0007669"/>
    <property type="project" value="UniProtKB-KW"/>
</dbReference>
<keyword evidence="3" id="KW-0762">Sugar transport</keyword>
<dbReference type="STRING" id="100884.GCA_000269565_03380"/>
<reference evidence="9 10" key="1">
    <citation type="submission" date="2010-12" db="EMBL/GenBank/DDBJ databases">
        <title>The Genome Sequence of Coprobacillus sp. strain 29_1.</title>
        <authorList>
            <consortium name="The Broad Institute Genome Sequencing Platform"/>
            <person name="Earl A."/>
            <person name="Ward D."/>
            <person name="Feldgarden M."/>
            <person name="Gevers D."/>
            <person name="Daigneault M."/>
            <person name="Sibley C.D."/>
            <person name="White A."/>
            <person name="Strauss J."/>
            <person name="Allen-Vercoe E."/>
            <person name="Young S.K."/>
            <person name="Zeng Q."/>
            <person name="Gargeya S."/>
            <person name="Fitzgerald M."/>
            <person name="Haas B."/>
            <person name="Abouelleil A."/>
            <person name="Alvarado L."/>
            <person name="Arachchi H.M."/>
            <person name="Berlin A."/>
            <person name="Brown A."/>
            <person name="Chapman S.B."/>
            <person name="Chen Z."/>
            <person name="Dunbar C."/>
            <person name="Freedman E."/>
            <person name="Gearin G."/>
            <person name="Gellesch M."/>
            <person name="Goldberg J."/>
            <person name="Griggs A."/>
            <person name="Gujja S."/>
            <person name="Heilman E."/>
            <person name="Heiman D."/>
            <person name="Howarth C."/>
            <person name="Larson L."/>
            <person name="Lui A."/>
            <person name="MacDonald P.J.P."/>
            <person name="Mehta T."/>
            <person name="Montmayeur A."/>
            <person name="Murphy C."/>
            <person name="Neiman D."/>
            <person name="Pearson M."/>
            <person name="Priest M."/>
            <person name="Roberts A."/>
            <person name="Saif S."/>
            <person name="Shea T."/>
            <person name="Shenoy N."/>
            <person name="Sisk P."/>
            <person name="Stolte C."/>
            <person name="Sykes S."/>
            <person name="White J."/>
            <person name="Yandava C."/>
            <person name="Nusbaum C."/>
            <person name="Birren B."/>
        </authorList>
    </citation>
    <scope>NUCLEOTIDE SEQUENCE [LARGE SCALE GENOMIC DNA]</scope>
    <source>
        <strain evidence="9 10">29_1</strain>
    </source>
</reference>
<comment type="caution">
    <text evidence="9">The sequence shown here is derived from an EMBL/GenBank/DDBJ whole genome shotgun (WGS) entry which is preliminary data.</text>
</comment>
<feature type="modified residue" description="Phosphocysteine; by EIIA" evidence="7">
    <location>
        <position position="8"/>
    </location>
</feature>
<evidence type="ECO:0000256" key="6">
    <source>
        <dbReference type="ARBA" id="ARBA00022777"/>
    </source>
</evidence>
<name>E7G9U5_9FIRM</name>
<dbReference type="OrthoDB" id="2186177at2"/>
<dbReference type="CDD" id="cd05564">
    <property type="entry name" value="PTS_IIB_chitobiose_lichenan"/>
    <property type="match status" value="1"/>
</dbReference>
<sequence length="104" mass="11399">MIKIKLFCSAGMSTSILVQRMREAAKEKDIAVEVSAHSVRSLEKELDDCDVVLLGPQVAYILKDAKEMCEPLGISVGDIPGLDYGIGDGKRVLQYTLSLIEKDE</sequence>
<evidence type="ECO:0000256" key="4">
    <source>
        <dbReference type="ARBA" id="ARBA00022679"/>
    </source>
</evidence>
<accession>E7G9U5</accession>
<dbReference type="GO" id="GO:0009401">
    <property type="term" value="P:phosphoenolpyruvate-dependent sugar phosphotransferase system"/>
    <property type="evidence" value="ECO:0007669"/>
    <property type="project" value="UniProtKB-KW"/>
</dbReference>